<dbReference type="GO" id="GO:0008168">
    <property type="term" value="F:methyltransferase activity"/>
    <property type="evidence" value="ECO:0007669"/>
    <property type="project" value="InterPro"/>
</dbReference>
<dbReference type="Proteomes" id="UP000008021">
    <property type="component" value="Chromosome 3"/>
</dbReference>
<sequence>MGISESDELRAFEATGIYRLAESGATFLDPVRILNASYRRFRLVPSAYYSRSFGTSRQGGEAETERTGEASPERKKRKRQPKPRELNEVERMAEARHQEARPLLLSAHKSLLKAKDLLEFLPRMIKEDVRVLDVESNLEKNLVELGSSWRAPFCEMTLCFQKSSGENSEEGICLKTSTPLFNSTISIEENDDAEGEFQDRHYILPRRCCFLMTDLKHVRGLIPDNYNQGYNLIVVDPPWENGCVRQKVAYPTLPNRHFLYLPVQELAHSTGALLVLWITNREKLWKFVEEELFPAWGVKDHTVFYWLKVKPDGSLIGNLDLLHHRPYECLLVGYINLDKETVRGSKFKFLEERRVLNLQGALSFLPESWFLVGPLGEMNHYVFRMQCTFLISKSMISPMVEVDRNIMVSMAKAISRVTLFLTYTAFAILIGGVHLQNVRVEQQNGEAAASALCLYVWQRLCVTARGVGPKAPNPLIPRRAEAVAPAADRDVQPDAADLVDATVNPNDASAPARAFGSRDVSRQASQWLCRQGQFRPLTDVSKNPYYEPIIPAPAPNHCNCRAQRLASEMPGLRPESPAIPSPELRRVRTSFTGASSWVATTAMGKVVRSAKAPVEPKVEEVEKQRRRGKGGCNGTISLARRRSPPPSPVSPELGKTRCSWITANSEPLYVAFHDEEWGVPVHDDQKLFELLTLSQALAEITWPIILNKREEFREMFDGFNYASVSEFTDKKVNLLSKSNGNMLLSEQKIRAVVTNAKQMHKVIQDFGSFSNYCWSFVKHKPVKSNFRYARQVPIKTPKSEAISKDLMRRGFQCVGPTTIYSFMQVSGIINDHLSCCFRFQDCRDIKRNLRAEPGLIERRLSSPPSSEDSETSREA</sequence>
<dbReference type="PANTHER" id="PTHR31116:SF25">
    <property type="entry name" value="DNA GLYCOSYLASE SUPERFAMILY PROTEIN"/>
    <property type="match status" value="1"/>
</dbReference>
<reference evidence="4" key="1">
    <citation type="submission" date="2015-04" db="UniProtKB">
        <authorList>
            <consortium name="EnsemblPlants"/>
        </authorList>
    </citation>
    <scope>IDENTIFICATION</scope>
</reference>
<dbReference type="SUPFAM" id="SSF48150">
    <property type="entry name" value="DNA-glycosylase"/>
    <property type="match status" value="1"/>
</dbReference>
<dbReference type="Gene3D" id="1.10.340.30">
    <property type="entry name" value="Hypothetical protein, domain 2"/>
    <property type="match status" value="1"/>
</dbReference>
<dbReference type="InterPro" id="IPR007757">
    <property type="entry name" value="MT-A70-like"/>
</dbReference>
<reference evidence="4" key="2">
    <citation type="submission" date="2018-05" db="EMBL/GenBank/DDBJ databases">
        <title>OmerRS3 (Oryza meridionalis Reference Sequence Version 3).</title>
        <authorList>
            <person name="Zhang J."/>
            <person name="Kudrna D."/>
            <person name="Lee S."/>
            <person name="Talag J."/>
            <person name="Welchert J."/>
            <person name="Wing R.A."/>
        </authorList>
    </citation>
    <scope>NUCLEOTIDE SEQUENCE [LARGE SCALE GENOMIC DNA]</scope>
    <source>
        <strain evidence="4">cv. OR44</strain>
    </source>
</reference>
<feature type="region of interest" description="Disordered" evidence="3">
    <location>
        <begin position="52"/>
        <end position="88"/>
    </location>
</feature>
<dbReference type="AlphaFoldDB" id="A0A0E0CWQ1"/>
<feature type="compositionally biased region" description="Basic and acidic residues" evidence="3">
    <location>
        <begin position="63"/>
        <end position="73"/>
    </location>
</feature>
<dbReference type="InterPro" id="IPR005019">
    <property type="entry name" value="Adenine_glyco"/>
</dbReference>
<evidence type="ECO:0000313" key="4">
    <source>
        <dbReference type="EnsemblPlants" id="OMERI03G07000.1"/>
    </source>
</evidence>
<dbReference type="Pfam" id="PF03352">
    <property type="entry name" value="Adenine_glyco"/>
    <property type="match status" value="1"/>
</dbReference>
<dbReference type="eggNOG" id="KOG2356">
    <property type="taxonomic scope" value="Eukaryota"/>
</dbReference>
<evidence type="ECO:0000313" key="5">
    <source>
        <dbReference type="Proteomes" id="UP000008021"/>
    </source>
</evidence>
<feature type="region of interest" description="Disordered" evidence="3">
    <location>
        <begin position="856"/>
        <end position="875"/>
    </location>
</feature>
<dbReference type="GO" id="GO:0006284">
    <property type="term" value="P:base-excision repair"/>
    <property type="evidence" value="ECO:0007669"/>
    <property type="project" value="InterPro"/>
</dbReference>
<dbReference type="PROSITE" id="PS00092">
    <property type="entry name" value="N6_MTASE"/>
    <property type="match status" value="1"/>
</dbReference>
<keyword evidence="5" id="KW-1185">Reference proteome</keyword>
<accession>A0A0E0CWQ1</accession>
<organism evidence="4">
    <name type="scientific">Oryza meridionalis</name>
    <dbReference type="NCBI Taxonomy" id="40149"/>
    <lineage>
        <taxon>Eukaryota</taxon>
        <taxon>Viridiplantae</taxon>
        <taxon>Streptophyta</taxon>
        <taxon>Embryophyta</taxon>
        <taxon>Tracheophyta</taxon>
        <taxon>Spermatophyta</taxon>
        <taxon>Magnoliopsida</taxon>
        <taxon>Liliopsida</taxon>
        <taxon>Poales</taxon>
        <taxon>Poaceae</taxon>
        <taxon>BOP clade</taxon>
        <taxon>Oryzoideae</taxon>
        <taxon>Oryzeae</taxon>
        <taxon>Oryzinae</taxon>
        <taxon>Oryza</taxon>
    </lineage>
</organism>
<evidence type="ECO:0000256" key="3">
    <source>
        <dbReference type="SAM" id="MobiDB-lite"/>
    </source>
</evidence>
<comment type="similarity">
    <text evidence="2">Belongs to the MT-A70-like family.</text>
</comment>
<evidence type="ECO:0000256" key="2">
    <source>
        <dbReference type="PROSITE-ProRule" id="PRU00489"/>
    </source>
</evidence>
<dbReference type="GO" id="GO:0032259">
    <property type="term" value="P:methylation"/>
    <property type="evidence" value="ECO:0007669"/>
    <property type="project" value="InterPro"/>
</dbReference>
<feature type="region of interest" description="Disordered" evidence="3">
    <location>
        <begin position="617"/>
        <end position="654"/>
    </location>
</feature>
<dbReference type="Pfam" id="PF05063">
    <property type="entry name" value="MT-A70"/>
    <property type="match status" value="1"/>
</dbReference>
<dbReference type="GO" id="GO:0046872">
    <property type="term" value="F:metal ion binding"/>
    <property type="evidence" value="ECO:0007669"/>
    <property type="project" value="UniProtKB-KW"/>
</dbReference>
<keyword evidence="1" id="KW-0862">Zinc</keyword>
<dbReference type="Gramene" id="OMERI03G07000.1">
    <property type="protein sequence ID" value="OMERI03G07000.1"/>
    <property type="gene ID" value="OMERI03G07000"/>
</dbReference>
<dbReference type="EnsemblPlants" id="OMERI03G07000.1">
    <property type="protein sequence ID" value="OMERI03G07000.1"/>
    <property type="gene ID" value="OMERI03G07000"/>
</dbReference>
<dbReference type="InterPro" id="IPR011257">
    <property type="entry name" value="DNA_glycosylase"/>
</dbReference>
<dbReference type="GO" id="GO:0003676">
    <property type="term" value="F:nucleic acid binding"/>
    <property type="evidence" value="ECO:0007669"/>
    <property type="project" value="InterPro"/>
</dbReference>
<dbReference type="HOGENOM" id="CLU_022971_0_0_1"/>
<dbReference type="PANTHER" id="PTHR31116">
    <property type="entry name" value="OS04G0501200 PROTEIN"/>
    <property type="match status" value="1"/>
</dbReference>
<dbReference type="GO" id="GO:0008725">
    <property type="term" value="F:DNA-3-methyladenine glycosylase activity"/>
    <property type="evidence" value="ECO:0007669"/>
    <property type="project" value="InterPro"/>
</dbReference>
<feature type="binding site" evidence="1">
    <location>
        <position position="832"/>
    </location>
    <ligand>
        <name>Zn(2+)</name>
        <dbReference type="ChEBI" id="CHEBI:29105"/>
    </ligand>
</feature>
<proteinExistence type="inferred from homology"/>
<protein>
    <submittedName>
        <fullName evidence="4">Uncharacterized protein</fullName>
    </submittedName>
</protein>
<dbReference type="InterPro" id="IPR002052">
    <property type="entry name" value="DNA_methylase_N6_adenine_CS"/>
</dbReference>
<feature type="binding site" evidence="1">
    <location>
        <position position="836"/>
    </location>
    <ligand>
        <name>Zn(2+)</name>
        <dbReference type="ChEBI" id="CHEBI:29105"/>
    </ligand>
</feature>
<dbReference type="STRING" id="40149.A0A0E0CWQ1"/>
<name>A0A0E0CWQ1_9ORYZ</name>
<dbReference type="PROSITE" id="PS51143">
    <property type="entry name" value="MT_A70"/>
    <property type="match status" value="1"/>
</dbReference>
<evidence type="ECO:0000256" key="1">
    <source>
        <dbReference type="PIRSR" id="PIRSR605019-1"/>
    </source>
</evidence>
<feature type="binding site" evidence="1">
    <location>
        <position position="673"/>
    </location>
    <ligand>
        <name>Zn(2+)</name>
        <dbReference type="ChEBI" id="CHEBI:29105"/>
    </ligand>
</feature>
<feature type="binding site" evidence="1">
    <location>
        <position position="658"/>
    </location>
    <ligand>
        <name>Zn(2+)</name>
        <dbReference type="ChEBI" id="CHEBI:29105"/>
    </ligand>
</feature>
<keyword evidence="1" id="KW-0479">Metal-binding</keyword>